<evidence type="ECO:0000256" key="1">
    <source>
        <dbReference type="ARBA" id="ARBA00010641"/>
    </source>
</evidence>
<evidence type="ECO:0000313" key="8">
    <source>
        <dbReference type="EMBL" id="AZS13347.1"/>
    </source>
</evidence>
<keyword evidence="4" id="KW-0238">DNA-binding</keyword>
<dbReference type="PANTHER" id="PTHR43133:SF52">
    <property type="entry name" value="ECF RNA POLYMERASE SIGMA FACTOR SIGL"/>
    <property type="match status" value="1"/>
</dbReference>
<dbReference type="Proteomes" id="UP000270678">
    <property type="component" value="Chromosome"/>
</dbReference>
<proteinExistence type="inferred from homology"/>
<feature type="domain" description="RNA polymerase sigma-70 region 2" evidence="6">
    <location>
        <begin position="21"/>
        <end position="88"/>
    </location>
</feature>
<dbReference type="Gene3D" id="1.10.1740.10">
    <property type="match status" value="1"/>
</dbReference>
<dbReference type="InterPro" id="IPR039425">
    <property type="entry name" value="RNA_pol_sigma-70-like"/>
</dbReference>
<dbReference type="InterPro" id="IPR036388">
    <property type="entry name" value="WH-like_DNA-bd_sf"/>
</dbReference>
<dbReference type="InterPro" id="IPR007627">
    <property type="entry name" value="RNA_pol_sigma70_r2"/>
</dbReference>
<dbReference type="Gene3D" id="1.10.10.10">
    <property type="entry name" value="Winged helix-like DNA-binding domain superfamily/Winged helix DNA-binding domain"/>
    <property type="match status" value="1"/>
</dbReference>
<keyword evidence="3" id="KW-0731">Sigma factor</keyword>
<keyword evidence="9" id="KW-1185">Reference proteome</keyword>
<dbReference type="SUPFAM" id="SSF88946">
    <property type="entry name" value="Sigma2 domain of RNA polymerase sigma factors"/>
    <property type="match status" value="1"/>
</dbReference>
<dbReference type="Pfam" id="PF08281">
    <property type="entry name" value="Sigma70_r4_2"/>
    <property type="match status" value="1"/>
</dbReference>
<dbReference type="NCBIfam" id="TIGR02937">
    <property type="entry name" value="sigma70-ECF"/>
    <property type="match status" value="1"/>
</dbReference>
<sequence length="179" mass="21526">MVTSHEERKGSERVDTFLKIYDCYFDDLYRYVLFRVGNRWDADDLVSDIFRKALEYSCKHGGTIPEYDRAWLFAIAHNRIVDHYRRKKEAAYGVDPEQGGYEHIREMFQETSVQNECLEEALLQLENEDREMVHLKYMVGFAYHEMSRMLDKTEGWLRTRMHRIRKRLAVDIDRCLEEG</sequence>
<comment type="similarity">
    <text evidence="1">Belongs to the sigma-70 factor family. ECF subfamily.</text>
</comment>
<evidence type="ECO:0000259" key="7">
    <source>
        <dbReference type="Pfam" id="PF08281"/>
    </source>
</evidence>
<reference evidence="9" key="1">
    <citation type="submission" date="2018-12" db="EMBL/GenBank/DDBJ databases">
        <title>Complete genome sequence of Paenibacillus sp. MBLB1234.</title>
        <authorList>
            <person name="Nam Y.-D."/>
            <person name="Kang J."/>
            <person name="Chung W.-H."/>
            <person name="Park Y.S."/>
        </authorList>
    </citation>
    <scope>NUCLEOTIDE SEQUENCE [LARGE SCALE GENOMIC DNA]</scope>
    <source>
        <strain evidence="9">MBLB1234</strain>
    </source>
</reference>
<dbReference type="SUPFAM" id="SSF88659">
    <property type="entry name" value="Sigma3 and sigma4 domains of RNA polymerase sigma factors"/>
    <property type="match status" value="1"/>
</dbReference>
<dbReference type="GO" id="GO:0016987">
    <property type="term" value="F:sigma factor activity"/>
    <property type="evidence" value="ECO:0007669"/>
    <property type="project" value="UniProtKB-KW"/>
</dbReference>
<evidence type="ECO:0000313" key="9">
    <source>
        <dbReference type="Proteomes" id="UP000270678"/>
    </source>
</evidence>
<keyword evidence="5" id="KW-0804">Transcription</keyword>
<dbReference type="GO" id="GO:0006352">
    <property type="term" value="P:DNA-templated transcription initiation"/>
    <property type="evidence" value="ECO:0007669"/>
    <property type="project" value="InterPro"/>
</dbReference>
<name>A0A3S9USV2_9BACL</name>
<dbReference type="Pfam" id="PF04542">
    <property type="entry name" value="Sigma70_r2"/>
    <property type="match status" value="1"/>
</dbReference>
<dbReference type="InterPro" id="IPR013249">
    <property type="entry name" value="RNA_pol_sigma70_r4_t2"/>
</dbReference>
<keyword evidence="2" id="KW-0805">Transcription regulation</keyword>
<evidence type="ECO:0000256" key="2">
    <source>
        <dbReference type="ARBA" id="ARBA00023015"/>
    </source>
</evidence>
<dbReference type="InterPro" id="IPR013325">
    <property type="entry name" value="RNA_pol_sigma_r2"/>
</dbReference>
<evidence type="ECO:0000256" key="3">
    <source>
        <dbReference type="ARBA" id="ARBA00023082"/>
    </source>
</evidence>
<organism evidence="8 9">
    <name type="scientific">Paenibacillus lutimineralis</name>
    <dbReference type="NCBI Taxonomy" id="2707005"/>
    <lineage>
        <taxon>Bacteria</taxon>
        <taxon>Bacillati</taxon>
        <taxon>Bacillota</taxon>
        <taxon>Bacilli</taxon>
        <taxon>Bacillales</taxon>
        <taxon>Paenibacillaceae</taxon>
        <taxon>Paenibacillus</taxon>
    </lineage>
</organism>
<dbReference type="OrthoDB" id="9784984at2"/>
<protein>
    <submittedName>
        <fullName evidence="8">Sigma-70 family RNA polymerase sigma factor</fullName>
    </submittedName>
</protein>
<dbReference type="InterPro" id="IPR013324">
    <property type="entry name" value="RNA_pol_sigma_r3/r4-like"/>
</dbReference>
<gene>
    <name evidence="8" type="ORF">EI981_01920</name>
</gene>
<evidence type="ECO:0000256" key="4">
    <source>
        <dbReference type="ARBA" id="ARBA00023125"/>
    </source>
</evidence>
<dbReference type="KEGG" id="plut:EI981_01920"/>
<evidence type="ECO:0000259" key="6">
    <source>
        <dbReference type="Pfam" id="PF04542"/>
    </source>
</evidence>
<dbReference type="EMBL" id="CP034346">
    <property type="protein sequence ID" value="AZS13347.1"/>
    <property type="molecule type" value="Genomic_DNA"/>
</dbReference>
<evidence type="ECO:0000256" key="5">
    <source>
        <dbReference type="ARBA" id="ARBA00023163"/>
    </source>
</evidence>
<dbReference type="InterPro" id="IPR014284">
    <property type="entry name" value="RNA_pol_sigma-70_dom"/>
</dbReference>
<dbReference type="PANTHER" id="PTHR43133">
    <property type="entry name" value="RNA POLYMERASE ECF-TYPE SIGMA FACTO"/>
    <property type="match status" value="1"/>
</dbReference>
<accession>A0A3S9USV2</accession>
<feature type="domain" description="RNA polymerase sigma factor 70 region 4 type 2" evidence="7">
    <location>
        <begin position="116"/>
        <end position="168"/>
    </location>
</feature>
<dbReference type="CDD" id="cd06171">
    <property type="entry name" value="Sigma70_r4"/>
    <property type="match status" value="1"/>
</dbReference>
<dbReference type="AlphaFoldDB" id="A0A3S9USV2"/>
<dbReference type="GO" id="GO:0003677">
    <property type="term" value="F:DNA binding"/>
    <property type="evidence" value="ECO:0007669"/>
    <property type="project" value="UniProtKB-KW"/>
</dbReference>